<dbReference type="Gene3D" id="3.10.450.50">
    <property type="match status" value="1"/>
</dbReference>
<dbReference type="Pfam" id="PF12680">
    <property type="entry name" value="SnoaL_2"/>
    <property type="match status" value="1"/>
</dbReference>
<accession>A0ABU6DB59</accession>
<gene>
    <name evidence="2" type="ORF">P5G65_12035</name>
</gene>
<evidence type="ECO:0000313" key="3">
    <source>
        <dbReference type="Proteomes" id="UP001355653"/>
    </source>
</evidence>
<dbReference type="Proteomes" id="UP001355653">
    <property type="component" value="Unassembled WGS sequence"/>
</dbReference>
<dbReference type="InterPro" id="IPR037401">
    <property type="entry name" value="SnoaL-like"/>
</dbReference>
<keyword evidence="3" id="KW-1185">Reference proteome</keyword>
<name>A0ABU6DB59_9BACL</name>
<organism evidence="2 3">
    <name type="scientific">Paenibacillus chondroitinus</name>
    <dbReference type="NCBI Taxonomy" id="59842"/>
    <lineage>
        <taxon>Bacteria</taxon>
        <taxon>Bacillati</taxon>
        <taxon>Bacillota</taxon>
        <taxon>Bacilli</taxon>
        <taxon>Bacillales</taxon>
        <taxon>Paenibacillaceae</taxon>
        <taxon>Paenibacillus</taxon>
    </lineage>
</organism>
<evidence type="ECO:0000259" key="1">
    <source>
        <dbReference type="Pfam" id="PF12680"/>
    </source>
</evidence>
<dbReference type="RefSeq" id="WP_127458315.1">
    <property type="nucleotide sequence ID" value="NZ_JAROBY010000017.1"/>
</dbReference>
<feature type="domain" description="SnoaL-like" evidence="1">
    <location>
        <begin position="21"/>
        <end position="109"/>
    </location>
</feature>
<dbReference type="EMBL" id="JAROBY010000017">
    <property type="protein sequence ID" value="MEB4794630.1"/>
    <property type="molecule type" value="Genomic_DNA"/>
</dbReference>
<comment type="caution">
    <text evidence="2">The sequence shown here is derived from an EMBL/GenBank/DDBJ whole genome shotgun (WGS) entry which is preliminary data.</text>
</comment>
<sequence>MSSFTDIIDKHLNIWSDTNRERRRKAIEEIYSERCIVVDPFYPEAFRGHDALMTLIDEVQEKFPGFVFSKKSQDEHHNIAKFSWFYGPAGEPSVVTGEDIFIIEEGLIQQLYIFIDKTEE</sequence>
<proteinExistence type="predicted"/>
<protein>
    <submittedName>
        <fullName evidence="2">Nuclear transport factor 2 family protein</fullName>
    </submittedName>
</protein>
<evidence type="ECO:0000313" key="2">
    <source>
        <dbReference type="EMBL" id="MEB4794630.1"/>
    </source>
</evidence>
<reference evidence="2 3" key="1">
    <citation type="submission" date="2023-03" db="EMBL/GenBank/DDBJ databases">
        <title>Bacillus Genome Sequencing.</title>
        <authorList>
            <person name="Dunlap C."/>
        </authorList>
    </citation>
    <scope>NUCLEOTIDE SEQUENCE [LARGE SCALE GENOMIC DNA]</scope>
    <source>
        <strain evidence="2 3">NRS-1351</strain>
    </source>
</reference>
<dbReference type="InterPro" id="IPR032710">
    <property type="entry name" value="NTF2-like_dom_sf"/>
</dbReference>
<dbReference type="SUPFAM" id="SSF54427">
    <property type="entry name" value="NTF2-like"/>
    <property type="match status" value="1"/>
</dbReference>